<dbReference type="CDD" id="cd00567">
    <property type="entry name" value="ACAD"/>
    <property type="match status" value="1"/>
</dbReference>
<dbReference type="InterPro" id="IPR036250">
    <property type="entry name" value="AcylCo_DH-like_C"/>
</dbReference>
<dbReference type="Pfam" id="PF02771">
    <property type="entry name" value="Acyl-CoA_dh_N"/>
    <property type="match status" value="1"/>
</dbReference>
<evidence type="ECO:0000313" key="11">
    <source>
        <dbReference type="Proteomes" id="UP001500713"/>
    </source>
</evidence>
<dbReference type="Pfam" id="PF00441">
    <property type="entry name" value="Acyl-CoA_dh_1"/>
    <property type="match status" value="1"/>
</dbReference>
<sequence>MPLYLNDDQKMLQDSAADFMKGEGSVAHLREFRDKNCKDGFSHALWKQFAEMGFTGILVSEDEGGLGLGNVEAGVVLEEIGRNLTPSPFLTTAVAGVEALNAGGKALREKYFPGILSGDSVLALAIDEGAKHRPDQISMAATREGNGFKLDGKKQFVVQGGSADTLIVAARTSGSAGDEKGLTLFAVDTSANGLSRDSVRLVDSAMAAHVEFDGVVVDADAVIGEVDEGGAVLQRMLNAGRTGAAAETLGVGAGAMDITVEYIKGRKQFDTIIGTFQALQHRAAHLYSEMEIARAAVLKAQQMLDEGSSKAELMVSVAKAKSSKATSLSVKEGVQMHGGVGMTDEYDIGLYMKRDRALAEFMGDANYHTNLVAEMHGY</sequence>
<dbReference type="Gene3D" id="1.10.540.10">
    <property type="entry name" value="Acyl-CoA dehydrogenase/oxidase, N-terminal domain"/>
    <property type="match status" value="1"/>
</dbReference>
<dbReference type="Gene3D" id="2.40.110.10">
    <property type="entry name" value="Butyryl-CoA Dehydrogenase, subunit A, domain 2"/>
    <property type="match status" value="1"/>
</dbReference>
<evidence type="ECO:0000256" key="3">
    <source>
        <dbReference type="ARBA" id="ARBA00022630"/>
    </source>
</evidence>
<dbReference type="Gene3D" id="1.20.140.10">
    <property type="entry name" value="Butyryl-CoA Dehydrogenase, subunit A, domain 3"/>
    <property type="match status" value="1"/>
</dbReference>
<dbReference type="InterPro" id="IPR037069">
    <property type="entry name" value="AcylCoA_DH/ox_N_sf"/>
</dbReference>
<keyword evidence="3 6" id="KW-0285">Flavoprotein</keyword>
<dbReference type="PANTHER" id="PTHR43884:SF20">
    <property type="entry name" value="ACYL-COA DEHYDROGENASE FADE28"/>
    <property type="match status" value="1"/>
</dbReference>
<feature type="domain" description="Acyl-CoA oxidase/dehydrogenase middle" evidence="8">
    <location>
        <begin position="136"/>
        <end position="213"/>
    </location>
</feature>
<dbReference type="InterPro" id="IPR046373">
    <property type="entry name" value="Acyl-CoA_Oxase/DH_mid-dom_sf"/>
</dbReference>
<accession>A0ABN1B0V3</accession>
<comment type="cofactor">
    <cofactor evidence="1 6">
        <name>FAD</name>
        <dbReference type="ChEBI" id="CHEBI:57692"/>
    </cofactor>
</comment>
<feature type="domain" description="Acyl-CoA dehydrogenase/oxidase N-terminal" evidence="9">
    <location>
        <begin position="7"/>
        <end position="119"/>
    </location>
</feature>
<evidence type="ECO:0000259" key="7">
    <source>
        <dbReference type="Pfam" id="PF00441"/>
    </source>
</evidence>
<dbReference type="PANTHER" id="PTHR43884">
    <property type="entry name" value="ACYL-COA DEHYDROGENASE"/>
    <property type="match status" value="1"/>
</dbReference>
<dbReference type="RefSeq" id="WP_229955878.1">
    <property type="nucleotide sequence ID" value="NZ_BAAAEM010000003.1"/>
</dbReference>
<evidence type="ECO:0000256" key="5">
    <source>
        <dbReference type="ARBA" id="ARBA00023002"/>
    </source>
</evidence>
<dbReference type="Pfam" id="PF02770">
    <property type="entry name" value="Acyl-CoA_dh_M"/>
    <property type="match status" value="1"/>
</dbReference>
<name>A0ABN1B0V3_9SPHN</name>
<keyword evidence="5 6" id="KW-0560">Oxidoreductase</keyword>
<evidence type="ECO:0000256" key="2">
    <source>
        <dbReference type="ARBA" id="ARBA00009347"/>
    </source>
</evidence>
<dbReference type="InterPro" id="IPR009100">
    <property type="entry name" value="AcylCoA_DH/oxidase_NM_dom_sf"/>
</dbReference>
<keyword evidence="4 6" id="KW-0274">FAD</keyword>
<evidence type="ECO:0000259" key="9">
    <source>
        <dbReference type="Pfam" id="PF02771"/>
    </source>
</evidence>
<evidence type="ECO:0000313" key="10">
    <source>
        <dbReference type="EMBL" id="GAA0488026.1"/>
    </source>
</evidence>
<organism evidence="10 11">
    <name type="scientific">Parasphingorhabdus litoris</name>
    <dbReference type="NCBI Taxonomy" id="394733"/>
    <lineage>
        <taxon>Bacteria</taxon>
        <taxon>Pseudomonadati</taxon>
        <taxon>Pseudomonadota</taxon>
        <taxon>Alphaproteobacteria</taxon>
        <taxon>Sphingomonadales</taxon>
        <taxon>Sphingomonadaceae</taxon>
        <taxon>Parasphingorhabdus</taxon>
    </lineage>
</organism>
<reference evidence="10 11" key="1">
    <citation type="journal article" date="2019" name="Int. J. Syst. Evol. Microbiol.">
        <title>The Global Catalogue of Microorganisms (GCM) 10K type strain sequencing project: providing services to taxonomists for standard genome sequencing and annotation.</title>
        <authorList>
            <consortium name="The Broad Institute Genomics Platform"/>
            <consortium name="The Broad Institute Genome Sequencing Center for Infectious Disease"/>
            <person name="Wu L."/>
            <person name="Ma J."/>
        </authorList>
    </citation>
    <scope>NUCLEOTIDE SEQUENCE [LARGE SCALE GENOMIC DNA]</scope>
    <source>
        <strain evidence="10 11">JCM 14162</strain>
    </source>
</reference>
<proteinExistence type="inferred from homology"/>
<evidence type="ECO:0000259" key="8">
    <source>
        <dbReference type="Pfam" id="PF02770"/>
    </source>
</evidence>
<gene>
    <name evidence="10" type="ORF">GCM10009096_33720</name>
</gene>
<comment type="similarity">
    <text evidence="2 6">Belongs to the acyl-CoA dehydrogenase family.</text>
</comment>
<protein>
    <submittedName>
        <fullName evidence="10">Acyl-CoA dehydrogenase family protein</fullName>
    </submittedName>
</protein>
<evidence type="ECO:0000256" key="4">
    <source>
        <dbReference type="ARBA" id="ARBA00022827"/>
    </source>
</evidence>
<dbReference type="InterPro" id="IPR006091">
    <property type="entry name" value="Acyl-CoA_Oxase/DH_mid-dom"/>
</dbReference>
<dbReference type="SUPFAM" id="SSF47203">
    <property type="entry name" value="Acyl-CoA dehydrogenase C-terminal domain-like"/>
    <property type="match status" value="1"/>
</dbReference>
<dbReference type="Proteomes" id="UP001500713">
    <property type="component" value="Unassembled WGS sequence"/>
</dbReference>
<dbReference type="InterPro" id="IPR013786">
    <property type="entry name" value="AcylCoA_DH/ox_N"/>
</dbReference>
<evidence type="ECO:0000256" key="1">
    <source>
        <dbReference type="ARBA" id="ARBA00001974"/>
    </source>
</evidence>
<dbReference type="InterPro" id="IPR009075">
    <property type="entry name" value="AcylCo_DH/oxidase_C"/>
</dbReference>
<evidence type="ECO:0000256" key="6">
    <source>
        <dbReference type="RuleBase" id="RU362125"/>
    </source>
</evidence>
<feature type="domain" description="Acyl-CoA dehydrogenase/oxidase C-terminal" evidence="7">
    <location>
        <begin position="228"/>
        <end position="374"/>
    </location>
</feature>
<dbReference type="EMBL" id="BAAAEM010000003">
    <property type="protein sequence ID" value="GAA0488026.1"/>
    <property type="molecule type" value="Genomic_DNA"/>
</dbReference>
<keyword evidence="11" id="KW-1185">Reference proteome</keyword>
<comment type="caution">
    <text evidence="10">The sequence shown here is derived from an EMBL/GenBank/DDBJ whole genome shotgun (WGS) entry which is preliminary data.</text>
</comment>
<dbReference type="SUPFAM" id="SSF56645">
    <property type="entry name" value="Acyl-CoA dehydrogenase NM domain-like"/>
    <property type="match status" value="1"/>
</dbReference>